<protein>
    <submittedName>
        <fullName evidence="2">Uncharacterized protein</fullName>
    </submittedName>
</protein>
<dbReference type="SUPFAM" id="SSF55298">
    <property type="entry name" value="YjgF-like"/>
    <property type="match status" value="1"/>
</dbReference>
<dbReference type="InterPro" id="IPR019897">
    <property type="entry name" value="RidA_CS"/>
</dbReference>
<dbReference type="InterPro" id="IPR035959">
    <property type="entry name" value="RutC-like_sf"/>
</dbReference>
<reference evidence="2" key="1">
    <citation type="submission" date="2018-05" db="EMBL/GenBank/DDBJ databases">
        <authorList>
            <person name="Lanie J.A."/>
            <person name="Ng W.-L."/>
            <person name="Kazmierczak K.M."/>
            <person name="Andrzejewski T.M."/>
            <person name="Davidsen T.M."/>
            <person name="Wayne K.J."/>
            <person name="Tettelin H."/>
            <person name="Glass J.I."/>
            <person name="Rusch D."/>
            <person name="Podicherti R."/>
            <person name="Tsui H.-C.T."/>
            <person name="Winkler M.E."/>
        </authorList>
    </citation>
    <scope>NUCLEOTIDE SEQUENCE</scope>
</reference>
<dbReference type="GO" id="GO:0019239">
    <property type="term" value="F:deaminase activity"/>
    <property type="evidence" value="ECO:0007669"/>
    <property type="project" value="TreeGrafter"/>
</dbReference>
<evidence type="ECO:0000256" key="1">
    <source>
        <dbReference type="ARBA" id="ARBA00010552"/>
    </source>
</evidence>
<dbReference type="PROSITE" id="PS01094">
    <property type="entry name" value="UPF0076"/>
    <property type="match status" value="1"/>
</dbReference>
<sequence length="146" mass="15945">MKRAMFLLGLSSMLVTFPAEAQQGPRIAHQSIEGRPFSPAIQVGKTYWLSGKLGATRQTREMNEGRTAAETHNIMRSFQELLGELSMDLSNVVSATVYLTDIADFSEMNAAYTQYFPREAPARVTVAVAGLVGGAKLEISFIAVED</sequence>
<dbReference type="Pfam" id="PF01042">
    <property type="entry name" value="Ribonuc_L-PSP"/>
    <property type="match status" value="1"/>
</dbReference>
<dbReference type="PANTHER" id="PTHR11803">
    <property type="entry name" value="2-IMINOBUTANOATE/2-IMINOPROPANOATE DEAMINASE RIDA"/>
    <property type="match status" value="1"/>
</dbReference>
<dbReference type="InterPro" id="IPR006175">
    <property type="entry name" value="YjgF/YER057c/UK114"/>
</dbReference>
<organism evidence="2">
    <name type="scientific">marine metagenome</name>
    <dbReference type="NCBI Taxonomy" id="408172"/>
    <lineage>
        <taxon>unclassified sequences</taxon>
        <taxon>metagenomes</taxon>
        <taxon>ecological metagenomes</taxon>
    </lineage>
</organism>
<comment type="similarity">
    <text evidence="1">Belongs to the RutC family.</text>
</comment>
<dbReference type="CDD" id="cd00448">
    <property type="entry name" value="YjgF_YER057c_UK114_family"/>
    <property type="match status" value="1"/>
</dbReference>
<dbReference type="PANTHER" id="PTHR11803:SF39">
    <property type="entry name" value="2-IMINOBUTANOATE_2-IMINOPROPANOATE DEAMINASE"/>
    <property type="match status" value="1"/>
</dbReference>
<accession>A0A381NHN9</accession>
<dbReference type="EMBL" id="UINC01000366">
    <property type="protein sequence ID" value="SUZ54075.1"/>
    <property type="molecule type" value="Genomic_DNA"/>
</dbReference>
<dbReference type="GO" id="GO:0005829">
    <property type="term" value="C:cytosol"/>
    <property type="evidence" value="ECO:0007669"/>
    <property type="project" value="TreeGrafter"/>
</dbReference>
<dbReference type="AlphaFoldDB" id="A0A381NHN9"/>
<evidence type="ECO:0000313" key="2">
    <source>
        <dbReference type="EMBL" id="SUZ54075.1"/>
    </source>
</evidence>
<name>A0A381NHN9_9ZZZZ</name>
<gene>
    <name evidence="2" type="ORF">METZ01_LOCUS6929</name>
</gene>
<dbReference type="Gene3D" id="3.30.1330.40">
    <property type="entry name" value="RutC-like"/>
    <property type="match status" value="1"/>
</dbReference>
<proteinExistence type="inferred from homology"/>